<evidence type="ECO:0000313" key="2">
    <source>
        <dbReference type="Proteomes" id="UP000619536"/>
    </source>
</evidence>
<name>A0A8J3AKM1_9BIFI</name>
<dbReference type="Pfam" id="PF21716">
    <property type="entry name" value="dnstrm_HI1420"/>
    <property type="match status" value="1"/>
</dbReference>
<keyword evidence="2" id="KW-1185">Reference proteome</keyword>
<gene>
    <name evidence="1" type="ORF">GCM10007377_15250</name>
</gene>
<proteinExistence type="predicted"/>
<sequence>MRYHIGMETNPWDASKYLNSQEDAIAYLNACTATGDAQLIQTAIVDIVTAQGMVMPLKNFEQHLAEQYPTQEDKNRLEAAGRELDAAYMLMKAREAAGLTQQE</sequence>
<dbReference type="Proteomes" id="UP000619536">
    <property type="component" value="Unassembled WGS sequence"/>
</dbReference>
<protein>
    <submittedName>
        <fullName evidence="1">Uncharacterized protein</fullName>
    </submittedName>
</protein>
<comment type="caution">
    <text evidence="1">The sequence shown here is derived from an EMBL/GenBank/DDBJ whole genome shotgun (WGS) entry which is preliminary data.</text>
</comment>
<reference evidence="1" key="1">
    <citation type="journal article" date="2014" name="Int. J. Syst. Evol. Microbiol.">
        <title>Complete genome sequence of Corynebacterium casei LMG S-19264T (=DSM 44701T), isolated from a smear-ripened cheese.</title>
        <authorList>
            <consortium name="US DOE Joint Genome Institute (JGI-PGF)"/>
            <person name="Walter F."/>
            <person name="Albersmeier A."/>
            <person name="Kalinowski J."/>
            <person name="Ruckert C."/>
        </authorList>
    </citation>
    <scope>NUCLEOTIDE SEQUENCE</scope>
    <source>
        <strain evidence="1">CCM 8606</strain>
    </source>
</reference>
<dbReference type="EMBL" id="BMDH01000006">
    <property type="protein sequence ID" value="GGI15308.1"/>
    <property type="molecule type" value="Genomic_DNA"/>
</dbReference>
<dbReference type="InterPro" id="IPR014057">
    <property type="entry name" value="HI1420"/>
</dbReference>
<organism evidence="1 2">
    <name type="scientific">Galliscardovia ingluviei</name>
    <dbReference type="NCBI Taxonomy" id="1769422"/>
    <lineage>
        <taxon>Bacteria</taxon>
        <taxon>Bacillati</taxon>
        <taxon>Actinomycetota</taxon>
        <taxon>Actinomycetes</taxon>
        <taxon>Bifidobacteriales</taxon>
        <taxon>Bifidobacteriaceae</taxon>
        <taxon>Galliscardovia</taxon>
    </lineage>
</organism>
<evidence type="ECO:0000313" key="1">
    <source>
        <dbReference type="EMBL" id="GGI15308.1"/>
    </source>
</evidence>
<dbReference type="AlphaFoldDB" id="A0A8J3AKM1"/>
<accession>A0A8J3AKM1</accession>
<reference evidence="1" key="2">
    <citation type="submission" date="2020-09" db="EMBL/GenBank/DDBJ databases">
        <authorList>
            <person name="Sun Q."/>
            <person name="Sedlacek I."/>
        </authorList>
    </citation>
    <scope>NUCLEOTIDE SEQUENCE</scope>
    <source>
        <strain evidence="1">CCM 8606</strain>
    </source>
</reference>